<dbReference type="Pfam" id="PF08241">
    <property type="entry name" value="Methyltransf_11"/>
    <property type="match status" value="1"/>
</dbReference>
<dbReference type="SUPFAM" id="SSF48452">
    <property type="entry name" value="TPR-like"/>
    <property type="match status" value="1"/>
</dbReference>
<feature type="repeat" description="TPR" evidence="1">
    <location>
        <begin position="78"/>
        <end position="111"/>
    </location>
</feature>
<gene>
    <name evidence="3" type="ORF">MECH1_V1_0952</name>
</gene>
<feature type="repeat" description="TPR" evidence="1">
    <location>
        <begin position="112"/>
        <end position="145"/>
    </location>
</feature>
<dbReference type="Proteomes" id="UP001497493">
    <property type="component" value="Chromosome"/>
</dbReference>
<dbReference type="SUPFAM" id="SSF53335">
    <property type="entry name" value="S-adenosyl-L-methionine-dependent methyltransferases"/>
    <property type="match status" value="1"/>
</dbReference>
<dbReference type="Gene3D" id="1.25.40.10">
    <property type="entry name" value="Tetratricopeptide repeat domain"/>
    <property type="match status" value="3"/>
</dbReference>
<keyword evidence="4" id="KW-1185">Reference proteome</keyword>
<name>A0ABP1C677_9GAMM</name>
<dbReference type="PANTHER" id="PTHR44809:SF1">
    <property type="entry name" value="PROTEIN O-MANNOSYL-TRANSFERASE TMTC1"/>
    <property type="match status" value="1"/>
</dbReference>
<dbReference type="SMART" id="SM00028">
    <property type="entry name" value="TPR"/>
    <property type="match status" value="6"/>
</dbReference>
<feature type="repeat" description="TPR" evidence="1">
    <location>
        <begin position="146"/>
        <end position="179"/>
    </location>
</feature>
<feature type="repeat" description="TPR" evidence="1">
    <location>
        <begin position="44"/>
        <end position="77"/>
    </location>
</feature>
<dbReference type="InterPro" id="IPR052943">
    <property type="entry name" value="TMTC_O-mannosyl-trnsfr"/>
</dbReference>
<evidence type="ECO:0000259" key="2">
    <source>
        <dbReference type="Pfam" id="PF08241"/>
    </source>
</evidence>
<dbReference type="InterPro" id="IPR029063">
    <property type="entry name" value="SAM-dependent_MTases_sf"/>
</dbReference>
<evidence type="ECO:0000313" key="3">
    <source>
        <dbReference type="EMBL" id="CAL1239728.1"/>
    </source>
</evidence>
<dbReference type="EMBL" id="OZ026884">
    <property type="protein sequence ID" value="CAL1239728.1"/>
    <property type="molecule type" value="Genomic_DNA"/>
</dbReference>
<dbReference type="Pfam" id="PF14559">
    <property type="entry name" value="TPR_19"/>
    <property type="match status" value="1"/>
</dbReference>
<organism evidence="3 4">
    <name type="scientific">Candidatus Methylocalor cossyra</name>
    <dbReference type="NCBI Taxonomy" id="3108543"/>
    <lineage>
        <taxon>Bacteria</taxon>
        <taxon>Pseudomonadati</taxon>
        <taxon>Pseudomonadota</taxon>
        <taxon>Gammaproteobacteria</taxon>
        <taxon>Methylococcales</taxon>
        <taxon>Methylococcaceae</taxon>
        <taxon>Candidatus Methylocalor</taxon>
    </lineage>
</organism>
<dbReference type="PANTHER" id="PTHR44809">
    <property type="match status" value="1"/>
</dbReference>
<sequence length="438" mass="48094">MDEIPAQVAAHEALRAAVRLHRTGQWDQAEAAYRELLERHPDYAGAWHYLGVLTHQRGASETGAAYIRRALDLNPGDPAAWNNLGNIWRAGGLLQEAAGAYLAALKIDPLHAEAFSNLGVAFLQLGMPDQARPALVRAIELQPDRVEAYLGLGLLDQVTERWGEAVECYRRAIALEPRCAAAYRALWRICVLAERLEEARSVLEQWLLHDPDNAFARHLIAAQTGESVPDAASAEFIRMLFDPFAASFDFVLRERLDYRAPELVAEAARHAMAGRGQGLQVADLGCGTGLCGPLLKPLAGVLTGVDLSRNMLGKARGRDVYDRLVEGELTAFLAQSPASYDLLIAADTLVYFGNLQTFAERALRALRPGGAAVFTVERAGEEQVEGYRLQPHGRYTHRGDYLDRVLGGAGFLLSREAVYLRQECGVPVQGWLVVARRP</sequence>
<proteinExistence type="predicted"/>
<dbReference type="Pfam" id="PF13432">
    <property type="entry name" value="TPR_16"/>
    <property type="match status" value="1"/>
</dbReference>
<dbReference type="InterPro" id="IPR019734">
    <property type="entry name" value="TPR_rpt"/>
</dbReference>
<feature type="domain" description="Methyltransferase type 11" evidence="2">
    <location>
        <begin position="283"/>
        <end position="374"/>
    </location>
</feature>
<dbReference type="RefSeq" id="WP_348759266.1">
    <property type="nucleotide sequence ID" value="NZ_OZ026884.1"/>
</dbReference>
<evidence type="ECO:0000313" key="4">
    <source>
        <dbReference type="Proteomes" id="UP001497493"/>
    </source>
</evidence>
<protein>
    <submittedName>
        <fullName evidence="3">TPR_REGION domain-containing protein</fullName>
    </submittedName>
</protein>
<reference evidence="3 4" key="1">
    <citation type="submission" date="2024-04" db="EMBL/GenBank/DDBJ databases">
        <authorList>
            <person name="Cremers G."/>
        </authorList>
    </citation>
    <scope>NUCLEOTIDE SEQUENCE [LARGE SCALE GENOMIC DNA]</scope>
    <source>
        <strain evidence="3">MeCH1-AG</strain>
    </source>
</reference>
<dbReference type="InterPro" id="IPR011990">
    <property type="entry name" value="TPR-like_helical_dom_sf"/>
</dbReference>
<dbReference type="Pfam" id="PF13414">
    <property type="entry name" value="TPR_11"/>
    <property type="match status" value="1"/>
</dbReference>
<dbReference type="PROSITE" id="PS50005">
    <property type="entry name" value="TPR"/>
    <property type="match status" value="4"/>
</dbReference>
<dbReference type="InterPro" id="IPR013216">
    <property type="entry name" value="Methyltransf_11"/>
</dbReference>
<evidence type="ECO:0000256" key="1">
    <source>
        <dbReference type="PROSITE-ProRule" id="PRU00339"/>
    </source>
</evidence>
<accession>A0ABP1C677</accession>
<keyword evidence="1" id="KW-0802">TPR repeat</keyword>
<dbReference type="Gene3D" id="3.40.50.150">
    <property type="entry name" value="Vaccinia Virus protein VP39"/>
    <property type="match status" value="1"/>
</dbReference>
<dbReference type="CDD" id="cd02440">
    <property type="entry name" value="AdoMet_MTases"/>
    <property type="match status" value="1"/>
</dbReference>